<proteinExistence type="inferred from homology"/>
<keyword evidence="12" id="KW-1185">Reference proteome</keyword>
<dbReference type="Gene3D" id="2.170.130.10">
    <property type="entry name" value="TonB-dependent receptor, plug domain"/>
    <property type="match status" value="1"/>
</dbReference>
<dbReference type="Gene3D" id="2.40.170.20">
    <property type="entry name" value="TonB-dependent receptor, beta-barrel domain"/>
    <property type="match status" value="1"/>
</dbReference>
<evidence type="ECO:0000259" key="10">
    <source>
        <dbReference type="Pfam" id="PF07715"/>
    </source>
</evidence>
<dbReference type="Pfam" id="PF13715">
    <property type="entry name" value="CarbopepD_reg_2"/>
    <property type="match status" value="1"/>
</dbReference>
<keyword evidence="6 8" id="KW-0472">Membrane</keyword>
<comment type="subcellular location">
    <subcellularLocation>
        <location evidence="1 8">Cell outer membrane</location>
        <topology evidence="1 8">Multi-pass membrane protein</topology>
    </subcellularLocation>
</comment>
<dbReference type="PROSITE" id="PS52016">
    <property type="entry name" value="TONB_DEPENDENT_REC_3"/>
    <property type="match status" value="1"/>
</dbReference>
<dbReference type="InterPro" id="IPR012910">
    <property type="entry name" value="Plug_dom"/>
</dbReference>
<dbReference type="InterPro" id="IPR039426">
    <property type="entry name" value="TonB-dep_rcpt-like"/>
</dbReference>
<evidence type="ECO:0000256" key="8">
    <source>
        <dbReference type="PROSITE-ProRule" id="PRU01360"/>
    </source>
</evidence>
<dbReference type="PANTHER" id="PTHR30069:SF29">
    <property type="entry name" value="HEMOGLOBIN AND HEMOGLOBIN-HAPTOGLOBIN-BINDING PROTEIN 1-RELATED"/>
    <property type="match status" value="1"/>
</dbReference>
<keyword evidence="3 8" id="KW-1134">Transmembrane beta strand</keyword>
<keyword evidence="5 9" id="KW-0732">Signal</keyword>
<protein>
    <submittedName>
        <fullName evidence="11">TonB-dependent receptor</fullName>
    </submittedName>
</protein>
<dbReference type="PANTHER" id="PTHR30069">
    <property type="entry name" value="TONB-DEPENDENT OUTER MEMBRANE RECEPTOR"/>
    <property type="match status" value="1"/>
</dbReference>
<dbReference type="InterPro" id="IPR008969">
    <property type="entry name" value="CarboxyPept-like_regulatory"/>
</dbReference>
<dbReference type="Pfam" id="PF07715">
    <property type="entry name" value="Plug"/>
    <property type="match status" value="1"/>
</dbReference>
<dbReference type="SUPFAM" id="SSF56935">
    <property type="entry name" value="Porins"/>
    <property type="match status" value="1"/>
</dbReference>
<keyword evidence="11" id="KW-0675">Receptor</keyword>
<comment type="caution">
    <text evidence="11">The sequence shown here is derived from an EMBL/GenBank/DDBJ whole genome shotgun (WGS) entry which is preliminary data.</text>
</comment>
<organism evidence="11 12">
    <name type="scientific">Dawidia cretensis</name>
    <dbReference type="NCBI Taxonomy" id="2782350"/>
    <lineage>
        <taxon>Bacteria</taxon>
        <taxon>Pseudomonadati</taxon>
        <taxon>Bacteroidota</taxon>
        <taxon>Cytophagia</taxon>
        <taxon>Cytophagales</taxon>
        <taxon>Chryseotaleaceae</taxon>
        <taxon>Dawidia</taxon>
    </lineage>
</organism>
<gene>
    <name evidence="11" type="ORF">KK062_26870</name>
</gene>
<evidence type="ECO:0000313" key="11">
    <source>
        <dbReference type="EMBL" id="MBT1711894.1"/>
    </source>
</evidence>
<dbReference type="SUPFAM" id="SSF49464">
    <property type="entry name" value="Carboxypeptidase regulatory domain-like"/>
    <property type="match status" value="1"/>
</dbReference>
<dbReference type="Gene3D" id="2.60.40.1120">
    <property type="entry name" value="Carboxypeptidase-like, regulatory domain"/>
    <property type="match status" value="1"/>
</dbReference>
<keyword evidence="7 8" id="KW-0998">Cell outer membrane</keyword>
<dbReference type="InterPro" id="IPR036942">
    <property type="entry name" value="Beta-barrel_TonB_sf"/>
</dbReference>
<evidence type="ECO:0000313" key="12">
    <source>
        <dbReference type="Proteomes" id="UP001319080"/>
    </source>
</evidence>
<dbReference type="NCBIfam" id="TIGR04057">
    <property type="entry name" value="SusC_RagA_signa"/>
    <property type="match status" value="1"/>
</dbReference>
<dbReference type="RefSeq" id="WP_254087463.1">
    <property type="nucleotide sequence ID" value="NZ_JAHESE010000043.1"/>
</dbReference>
<evidence type="ECO:0000256" key="1">
    <source>
        <dbReference type="ARBA" id="ARBA00004571"/>
    </source>
</evidence>
<dbReference type="InterPro" id="IPR023997">
    <property type="entry name" value="TonB-dep_OMP_SusC/RagA_CS"/>
</dbReference>
<reference evidence="11 12" key="1">
    <citation type="submission" date="2021-05" db="EMBL/GenBank/DDBJ databases">
        <title>A Polyphasic approach of four new species of the genus Ohtaekwangia: Ohtaekwangia histidinii sp. nov., Ohtaekwangia cretensis sp. nov., Ohtaekwangia indiensis sp. nov., Ohtaekwangia reichenbachii sp. nov. from diverse environment.</title>
        <authorList>
            <person name="Octaviana S."/>
        </authorList>
    </citation>
    <scope>NUCLEOTIDE SEQUENCE [LARGE SCALE GENOMIC DNA]</scope>
    <source>
        <strain evidence="11 12">PWU5</strain>
    </source>
</reference>
<evidence type="ECO:0000256" key="2">
    <source>
        <dbReference type="ARBA" id="ARBA00022448"/>
    </source>
</evidence>
<keyword evidence="4 8" id="KW-0812">Transmembrane</keyword>
<dbReference type="EMBL" id="JAHESE010000043">
    <property type="protein sequence ID" value="MBT1711894.1"/>
    <property type="molecule type" value="Genomic_DNA"/>
</dbReference>
<evidence type="ECO:0000256" key="4">
    <source>
        <dbReference type="ARBA" id="ARBA00022692"/>
    </source>
</evidence>
<sequence length="1025" mass="111538">MKANLLALLMMLSLVGYGQSPVGGRVVDENDQPLPGVNVLIKGTTLGTVTDAGGEFRIDNAPADATLQISFIGYTSQEVTVGTKTMVTVKLLPDLTNLDEIVVVGYGTTTQKELTGSVSVVNGKDLAALNPQRIEQALQGQVAGVQISAVSGSPGGSLNIRIRGLSTNGDNAPLILVDGVPYSDDGLAALNPSDVESINVLKDATAAIYGVRAANGVIIITTKQGKRNAKPVLEFGGYYGIQQTSRKLDLLNANEFGVLKNEAYASGGQTPPYANPSMGRGTNWQKEVFQSAPIQNYNLSMTGGSEKSSYSIGGSYLDQEGIVGGDKSGYRRYNARINFTTELAPRITLQSVLLYTNERRSTLNENGISSVLFNTINANPASAPFNPDGTYAYLEDVSEVINPLAQIANTFNRTRVNKLVGKQELTYKINDHFELSGRAGYNYAIVDEKIFNPLTYYGAGKAMNTALNENLDPNMRELADSVFVPVYSNVEQKRTTYFNYNLEAFVNYNRTFNGIHKVKATLGTSIFAEVSEGLTGTGYNVPYDSWEFADISATEAANFLNNTSSSQARSRMQSFFARAEYGYGSKYLVSAILRRDASTRFGKNYRFGYFPSISAAWVASEESFFQVDQIQFLKVRASYGVSGNDRIGDYKYRSLLDGEGVYPFNDLLGNGVAVGTISNPDLKWETTEQANFGIDMGLFNDKLSVTMDYYIKTTRDLLFQPDISAIVGGYGAGSRPPVVNAGDVRNRGLELHIDYRTQLTKDVSVSVGYNLTTIHNEVISMPVEFLESGNFSVGGETATRMQVGYPIGYFFGYKTDGIYQNAEEIAGRGITQPGANPGDLRFVDSDKSGTITFGDDGDKTMIGSPIPDVIMGLNLGVNFKGIDLSGMFYASLGNEILRNYERQVPLSNQLRYNLGRWTGAGSTNEYPRLTTAASNNGVISDFFVEDGSFLRLKNVQLGYTLPAGVVNRIGATRLRVYVAANNLFTLTKYQGYDPDFSTDNPLTSGIDYGFYPQAKTFMAGLNLNF</sequence>
<dbReference type="AlphaFoldDB" id="A0AAP2E482"/>
<dbReference type="GO" id="GO:0044718">
    <property type="term" value="P:siderophore transmembrane transport"/>
    <property type="evidence" value="ECO:0007669"/>
    <property type="project" value="TreeGrafter"/>
</dbReference>
<dbReference type="NCBIfam" id="TIGR04056">
    <property type="entry name" value="OMP_RagA_SusC"/>
    <property type="match status" value="1"/>
</dbReference>
<dbReference type="InterPro" id="IPR037066">
    <property type="entry name" value="Plug_dom_sf"/>
</dbReference>
<feature type="signal peptide" evidence="9">
    <location>
        <begin position="1"/>
        <end position="18"/>
    </location>
</feature>
<feature type="chain" id="PRO_5042871319" evidence="9">
    <location>
        <begin position="19"/>
        <end position="1025"/>
    </location>
</feature>
<comment type="similarity">
    <text evidence="8">Belongs to the TonB-dependent receptor family.</text>
</comment>
<evidence type="ECO:0000256" key="7">
    <source>
        <dbReference type="ARBA" id="ARBA00023237"/>
    </source>
</evidence>
<dbReference type="GO" id="GO:0009279">
    <property type="term" value="C:cell outer membrane"/>
    <property type="evidence" value="ECO:0007669"/>
    <property type="project" value="UniProtKB-SubCell"/>
</dbReference>
<dbReference type="FunFam" id="2.60.40.1120:FF:000003">
    <property type="entry name" value="Outer membrane protein Omp121"/>
    <property type="match status" value="1"/>
</dbReference>
<accession>A0AAP2E482</accession>
<feature type="domain" description="TonB-dependent receptor plug" evidence="10">
    <location>
        <begin position="111"/>
        <end position="217"/>
    </location>
</feature>
<keyword evidence="2 8" id="KW-0813">Transport</keyword>
<dbReference type="GO" id="GO:0015344">
    <property type="term" value="F:siderophore uptake transmembrane transporter activity"/>
    <property type="evidence" value="ECO:0007669"/>
    <property type="project" value="TreeGrafter"/>
</dbReference>
<evidence type="ECO:0000256" key="6">
    <source>
        <dbReference type="ARBA" id="ARBA00023136"/>
    </source>
</evidence>
<dbReference type="Proteomes" id="UP001319080">
    <property type="component" value="Unassembled WGS sequence"/>
</dbReference>
<name>A0AAP2E482_9BACT</name>
<evidence type="ECO:0000256" key="5">
    <source>
        <dbReference type="ARBA" id="ARBA00022729"/>
    </source>
</evidence>
<dbReference type="InterPro" id="IPR023996">
    <property type="entry name" value="TonB-dep_OMP_SusC/RagA"/>
</dbReference>
<evidence type="ECO:0000256" key="3">
    <source>
        <dbReference type="ARBA" id="ARBA00022452"/>
    </source>
</evidence>
<evidence type="ECO:0000256" key="9">
    <source>
        <dbReference type="SAM" id="SignalP"/>
    </source>
</evidence>